<feature type="compositionally biased region" description="Low complexity" evidence="1">
    <location>
        <begin position="747"/>
        <end position="756"/>
    </location>
</feature>
<evidence type="ECO:0000256" key="1">
    <source>
        <dbReference type="SAM" id="MobiDB-lite"/>
    </source>
</evidence>
<evidence type="ECO:0000313" key="3">
    <source>
        <dbReference type="Proteomes" id="UP001175227"/>
    </source>
</evidence>
<dbReference type="Pfam" id="PF10336">
    <property type="entry name" value="DUF2420"/>
    <property type="match status" value="1"/>
</dbReference>
<comment type="caution">
    <text evidence="2">The sequence shown here is derived from an EMBL/GenBank/DDBJ whole genome shotgun (WGS) entry which is preliminary data.</text>
</comment>
<protein>
    <submittedName>
        <fullName evidence="2">Uncharacterized protein</fullName>
    </submittedName>
</protein>
<dbReference type="InterPro" id="IPR018822">
    <property type="entry name" value="UPF0646"/>
</dbReference>
<gene>
    <name evidence="2" type="ORF">IW261DRAFT_1461894</name>
</gene>
<feature type="compositionally biased region" description="Basic and acidic residues" evidence="1">
    <location>
        <begin position="458"/>
        <end position="472"/>
    </location>
</feature>
<feature type="compositionally biased region" description="Polar residues" evidence="1">
    <location>
        <begin position="716"/>
        <end position="728"/>
    </location>
</feature>
<feature type="region of interest" description="Disordered" evidence="1">
    <location>
        <begin position="641"/>
        <end position="762"/>
    </location>
</feature>
<sequence length="762" mass="84514">MTSTMLEPFDTQMLDYPTDIDVPMQSEMWMPYESSMDTDARFDPDESLADADFDVEVDMDSYNPPLQNPEYEMVDDGTAAEQEFMVDVEVLDGSLPESNADSEHHDVQPSPVPITDLTLELPAEPTLIAPPLESHPSFHATLSQGSELLLQSHSETPQLTQDVAIPSFEQITESLLENAPVTPLPIDDTLDAVFGDSLLHAPSELPVEDSFSRENYEITLEVHSEEVEESLYEGFQSHEDGTAVAGETNTEEAAVISDETAIVHEEPVSVSDPIAAAAGAEAGADTGANDILKDPHEISDGVYIEPPQAVLLSFPDFDHPDVCLFNQPSVASSSSQQEQQEYSLLLEHRPTLYYESLSAVFIALREDECLSGVIDLSTAELVLDAHDLQLVISEDNKYASEVTLHELNIIHDVSEISGPLRLRLHTITPRFILRYRQLQDQVARLQLGSDETFYTADEENKQNQSEETRDVNEESVQEQQYEETEEEQHDEAEHDQEGIPGVEDEPYVEDSEQRSEEAPTEPLIQSESIEYSEERPEDHAQDQPDEQKRNEDQSAAEEPTFTTHDEYENDADGDYEYYGEAAEEGEDVTTDAVQDPISSLVTPRPLEVALPPESKVEEHIGKNGVSPPSADTLATAAVISENDVPSSELEKEYANSEEDYQLLTATEGLDNKSTDDSRDRVQETYDYLNNDEEWGDADAEGDPDTTWEELDPEAETASNESSVTLASRTSKRSIDEVEAADGDLNDPSSPQSSPSSKRVRVD</sequence>
<accession>A0AA39PH53</accession>
<keyword evidence="3" id="KW-1185">Reference proteome</keyword>
<evidence type="ECO:0000313" key="2">
    <source>
        <dbReference type="EMBL" id="KAK0483173.1"/>
    </source>
</evidence>
<proteinExistence type="predicted"/>
<reference evidence="2" key="1">
    <citation type="submission" date="2023-06" db="EMBL/GenBank/DDBJ databases">
        <authorList>
            <consortium name="Lawrence Berkeley National Laboratory"/>
            <person name="Ahrendt S."/>
            <person name="Sahu N."/>
            <person name="Indic B."/>
            <person name="Wong-Bajracharya J."/>
            <person name="Merenyi Z."/>
            <person name="Ke H.-M."/>
            <person name="Monk M."/>
            <person name="Kocsube S."/>
            <person name="Drula E."/>
            <person name="Lipzen A."/>
            <person name="Balint B."/>
            <person name="Henrissat B."/>
            <person name="Andreopoulos B."/>
            <person name="Martin F.M."/>
            <person name="Harder C.B."/>
            <person name="Rigling D."/>
            <person name="Ford K.L."/>
            <person name="Foster G.D."/>
            <person name="Pangilinan J."/>
            <person name="Papanicolaou A."/>
            <person name="Barry K."/>
            <person name="LaButti K."/>
            <person name="Viragh M."/>
            <person name="Koriabine M."/>
            <person name="Yan M."/>
            <person name="Riley R."/>
            <person name="Champramary S."/>
            <person name="Plett K.L."/>
            <person name="Tsai I.J."/>
            <person name="Slot J."/>
            <person name="Sipos G."/>
            <person name="Plett J."/>
            <person name="Nagy L.G."/>
            <person name="Grigoriev I.V."/>
        </authorList>
    </citation>
    <scope>NUCLEOTIDE SEQUENCE</scope>
    <source>
        <strain evidence="2">ICMP 16352</strain>
    </source>
</reference>
<feature type="compositionally biased region" description="Basic and acidic residues" evidence="1">
    <location>
        <begin position="669"/>
        <end position="683"/>
    </location>
</feature>
<dbReference type="AlphaFoldDB" id="A0AA39PH53"/>
<feature type="compositionally biased region" description="Acidic residues" evidence="1">
    <location>
        <begin position="473"/>
        <end position="490"/>
    </location>
</feature>
<feature type="region of interest" description="Disordered" evidence="1">
    <location>
        <begin position="454"/>
        <end position="629"/>
    </location>
</feature>
<organism evidence="2 3">
    <name type="scientific">Armillaria novae-zelandiae</name>
    <dbReference type="NCBI Taxonomy" id="153914"/>
    <lineage>
        <taxon>Eukaryota</taxon>
        <taxon>Fungi</taxon>
        <taxon>Dikarya</taxon>
        <taxon>Basidiomycota</taxon>
        <taxon>Agaricomycotina</taxon>
        <taxon>Agaricomycetes</taxon>
        <taxon>Agaricomycetidae</taxon>
        <taxon>Agaricales</taxon>
        <taxon>Marasmiineae</taxon>
        <taxon>Physalacriaceae</taxon>
        <taxon>Armillaria</taxon>
    </lineage>
</organism>
<feature type="compositionally biased region" description="Basic and acidic residues" evidence="1">
    <location>
        <begin position="532"/>
        <end position="552"/>
    </location>
</feature>
<dbReference type="EMBL" id="JAUEPR010000006">
    <property type="protein sequence ID" value="KAK0483173.1"/>
    <property type="molecule type" value="Genomic_DNA"/>
</dbReference>
<feature type="compositionally biased region" description="Acidic residues" evidence="1">
    <location>
        <begin position="567"/>
        <end position="589"/>
    </location>
</feature>
<dbReference type="Proteomes" id="UP001175227">
    <property type="component" value="Unassembled WGS sequence"/>
</dbReference>
<feature type="compositionally biased region" description="Acidic residues" evidence="1">
    <location>
        <begin position="689"/>
        <end position="714"/>
    </location>
</feature>
<name>A0AA39PH53_9AGAR</name>